<dbReference type="PRINTS" id="PR00368">
    <property type="entry name" value="FADPNR"/>
</dbReference>
<evidence type="ECO:0000256" key="1">
    <source>
        <dbReference type="ARBA" id="ARBA00001974"/>
    </source>
</evidence>
<dbReference type="PRINTS" id="PR00411">
    <property type="entry name" value="PNDRDTASEI"/>
</dbReference>
<organism evidence="6">
    <name type="scientific">Geobacter metallireducens</name>
    <dbReference type="NCBI Taxonomy" id="28232"/>
    <lineage>
        <taxon>Bacteria</taxon>
        <taxon>Pseudomonadati</taxon>
        <taxon>Thermodesulfobacteriota</taxon>
        <taxon>Desulfuromonadia</taxon>
        <taxon>Geobacterales</taxon>
        <taxon>Geobacteraceae</taxon>
        <taxon>Geobacter</taxon>
    </lineage>
</organism>
<keyword evidence="3" id="KW-0285">Flavoprotein</keyword>
<comment type="similarity">
    <text evidence="2">Belongs to the FAD-dependent oxidoreductase family.</text>
</comment>
<dbReference type="AlphaFoldDB" id="A0A831XLP2"/>
<evidence type="ECO:0000256" key="2">
    <source>
        <dbReference type="ARBA" id="ARBA00006442"/>
    </source>
</evidence>
<reference evidence="6" key="1">
    <citation type="journal article" date="2020" name="mSystems">
        <title>Genome- and Community-Level Interaction Insights into Carbon Utilization and Element Cycling Functions of Hydrothermarchaeota in Hydrothermal Sediment.</title>
        <authorList>
            <person name="Zhou Z."/>
            <person name="Liu Y."/>
            <person name="Xu W."/>
            <person name="Pan J."/>
            <person name="Luo Z.H."/>
            <person name="Li M."/>
        </authorList>
    </citation>
    <scope>NUCLEOTIDE SEQUENCE [LARGE SCALE GENOMIC DNA]</scope>
    <source>
        <strain evidence="6">SpSt-349</strain>
    </source>
</reference>
<keyword evidence="4" id="KW-0274">FAD</keyword>
<dbReference type="InterPro" id="IPR023753">
    <property type="entry name" value="FAD/NAD-binding_dom"/>
</dbReference>
<accession>A0A831XLP2</accession>
<comment type="caution">
    <text evidence="6">The sequence shown here is derived from an EMBL/GenBank/DDBJ whole genome shotgun (WGS) entry which is preliminary data.</text>
</comment>
<dbReference type="Gene3D" id="3.50.50.60">
    <property type="entry name" value="FAD/NAD(P)-binding domain"/>
    <property type="match status" value="2"/>
</dbReference>
<gene>
    <name evidence="6" type="ORF">ENQ87_06555</name>
</gene>
<comment type="cofactor">
    <cofactor evidence="1">
        <name>FAD</name>
        <dbReference type="ChEBI" id="CHEBI:57692"/>
    </cofactor>
</comment>
<evidence type="ECO:0000313" key="6">
    <source>
        <dbReference type="EMBL" id="HEN42026.1"/>
    </source>
</evidence>
<sequence>MNRRYDILIIGNSAAGMQALRTIRRHGGNLSVALVDRENCPAYSRVLTPYYVGGKTHRENLFIVGHDFYRRLGIATLLGHAAVGLDPDRHEVLLADGTPLEYGKLLLATGAEARGIEITAAGVSTLRHLEDADRLERLLKGARSVTAVGAGLVSIPFLSHAGSDVERHLVIGSDRVFSRVVDPEASAILEERFLATGLVIHKRDDIAGLGGTERLELTLARGGRFATDLLLVGKGVVPNTHLARQAGLAVREGIVIDDFCRTSHPDIYAAGDVAEGRDFVTGEATIQGNWMTAVEQGEIAALNMLGLPCAYDGSLKNNTTEVFGVDVAVVGYCGDGAHRTLTAHDPFTGRFRKVFLDERDRVMGATMVGETNDAGVFCHLVRTRAVFPGERVLRGANTYAARLLELTS</sequence>
<name>A0A831XLP2_GEOME</name>
<dbReference type="PANTHER" id="PTHR43429:SF3">
    <property type="entry name" value="NITRITE REDUCTASE [NAD(P)H]"/>
    <property type="match status" value="1"/>
</dbReference>
<evidence type="ECO:0000256" key="4">
    <source>
        <dbReference type="ARBA" id="ARBA00022827"/>
    </source>
</evidence>
<dbReference type="PANTHER" id="PTHR43429">
    <property type="entry name" value="PYRIDINE NUCLEOTIDE-DISULFIDE OXIDOREDUCTASE DOMAIN-CONTAINING"/>
    <property type="match status" value="1"/>
</dbReference>
<feature type="domain" description="FAD/NAD(P)-binding" evidence="5">
    <location>
        <begin position="5"/>
        <end position="297"/>
    </location>
</feature>
<dbReference type="EMBL" id="DSOV01000025">
    <property type="protein sequence ID" value="HEN42026.1"/>
    <property type="molecule type" value="Genomic_DNA"/>
</dbReference>
<evidence type="ECO:0000256" key="3">
    <source>
        <dbReference type="ARBA" id="ARBA00022630"/>
    </source>
</evidence>
<protein>
    <submittedName>
        <fullName evidence="6">NAD(P)/FAD-dependent oxidoreductase</fullName>
    </submittedName>
</protein>
<dbReference type="SUPFAM" id="SSF51905">
    <property type="entry name" value="FAD/NAD(P)-binding domain"/>
    <property type="match status" value="2"/>
</dbReference>
<evidence type="ECO:0000259" key="5">
    <source>
        <dbReference type="Pfam" id="PF07992"/>
    </source>
</evidence>
<dbReference type="GO" id="GO:0016491">
    <property type="term" value="F:oxidoreductase activity"/>
    <property type="evidence" value="ECO:0007669"/>
    <property type="project" value="InterPro"/>
</dbReference>
<dbReference type="InterPro" id="IPR050260">
    <property type="entry name" value="FAD-bd_OxRdtase"/>
</dbReference>
<dbReference type="Pfam" id="PF07992">
    <property type="entry name" value="Pyr_redox_2"/>
    <property type="match status" value="1"/>
</dbReference>
<dbReference type="InterPro" id="IPR036188">
    <property type="entry name" value="FAD/NAD-bd_sf"/>
</dbReference>
<proteinExistence type="inferred from homology"/>